<dbReference type="EC" id="1.3.5.3" evidence="1"/>
<keyword evidence="1" id="KW-0560">Oxidoreductase</keyword>
<dbReference type="EMBL" id="JACHMC010000001">
    <property type="protein sequence ID" value="MBB4881963.1"/>
    <property type="molecule type" value="Genomic_DNA"/>
</dbReference>
<evidence type="ECO:0000313" key="2">
    <source>
        <dbReference type="Proteomes" id="UP000560081"/>
    </source>
</evidence>
<organism evidence="1 2">
    <name type="scientific">Micrococcus flavus</name>
    <dbReference type="NCBI Taxonomy" id="384602"/>
    <lineage>
        <taxon>Bacteria</taxon>
        <taxon>Bacillati</taxon>
        <taxon>Actinomycetota</taxon>
        <taxon>Actinomycetes</taxon>
        <taxon>Micrococcales</taxon>
        <taxon>Micrococcaceae</taxon>
        <taxon>Micrococcus</taxon>
    </lineage>
</organism>
<sequence>MTTLIVTASHHGSTREIAERVAEVLRTTQQVETVVEDVAGSAAWLDTADAVIVAAPVYGGKLEKSAKAFLDSRRAELARKSLVILYSGAAPLPDRRLAEQLATYGAREVRYVRGALVEERLSGLEKLKITLVKGQYGDFRDWNAIEHWAKGLGGHGVS</sequence>
<dbReference type="PANTHER" id="PTHR38030">
    <property type="entry name" value="PROTOPORPHYRINOGEN IX DEHYDROGENASE [MENAQUINONE]"/>
    <property type="match status" value="1"/>
</dbReference>
<reference evidence="1 2" key="1">
    <citation type="submission" date="2020-08" db="EMBL/GenBank/DDBJ databases">
        <title>Sequencing the genomes of 1000 actinobacteria strains.</title>
        <authorList>
            <person name="Klenk H.-P."/>
        </authorList>
    </citation>
    <scope>NUCLEOTIDE SEQUENCE [LARGE SCALE GENOMIC DNA]</scope>
    <source>
        <strain evidence="1 2">DSM 19079</strain>
    </source>
</reference>
<dbReference type="GO" id="GO:0070819">
    <property type="term" value="F:menaquinone-dependent protoporphyrinogen oxidase activity"/>
    <property type="evidence" value="ECO:0007669"/>
    <property type="project" value="TreeGrafter"/>
</dbReference>
<dbReference type="Pfam" id="PF12724">
    <property type="entry name" value="Flavodoxin_5"/>
    <property type="match status" value="1"/>
</dbReference>
<dbReference type="Gene3D" id="3.40.50.360">
    <property type="match status" value="1"/>
</dbReference>
<dbReference type="GO" id="GO:0006783">
    <property type="term" value="P:heme biosynthetic process"/>
    <property type="evidence" value="ECO:0007669"/>
    <property type="project" value="TreeGrafter"/>
</dbReference>
<dbReference type="InterPro" id="IPR026816">
    <property type="entry name" value="Flavodoxin_dom"/>
</dbReference>
<comment type="caution">
    <text evidence="1">The sequence shown here is derived from an EMBL/GenBank/DDBJ whole genome shotgun (WGS) entry which is preliminary data.</text>
</comment>
<protein>
    <submittedName>
        <fullName evidence="1">Menaquinone-dependent protoporphyrinogen oxidase</fullName>
        <ecNumber evidence="1">1.3.5.3</ecNumber>
    </submittedName>
</protein>
<accession>A0A4Y8X1A4</accession>
<dbReference type="InterPro" id="IPR052200">
    <property type="entry name" value="Protoporphyrinogen_IX_DH"/>
</dbReference>
<name>A0A4Y8X1A4_9MICC</name>
<dbReference type="Proteomes" id="UP000560081">
    <property type="component" value="Unassembled WGS sequence"/>
</dbReference>
<dbReference type="RefSeq" id="WP_135029903.1">
    <property type="nucleotide sequence ID" value="NZ_BMLA01000003.1"/>
</dbReference>
<dbReference type="SUPFAM" id="SSF52218">
    <property type="entry name" value="Flavoproteins"/>
    <property type="match status" value="1"/>
</dbReference>
<dbReference type="InterPro" id="IPR029039">
    <property type="entry name" value="Flavoprotein-like_sf"/>
</dbReference>
<dbReference type="AlphaFoldDB" id="A0A4Y8X1A4"/>
<dbReference type="InterPro" id="IPR008254">
    <property type="entry name" value="Flavodoxin/NO_synth"/>
</dbReference>
<dbReference type="PROSITE" id="PS50902">
    <property type="entry name" value="FLAVODOXIN_LIKE"/>
    <property type="match status" value="1"/>
</dbReference>
<gene>
    <name evidence="1" type="ORF">BJ976_000314</name>
</gene>
<dbReference type="PANTHER" id="PTHR38030:SF2">
    <property type="entry name" value="PROTOPORPHYRINOGEN IX DEHYDROGENASE [QUINONE]"/>
    <property type="match status" value="1"/>
</dbReference>
<dbReference type="OrthoDB" id="129384at2"/>
<keyword evidence="2" id="KW-1185">Reference proteome</keyword>
<proteinExistence type="predicted"/>
<evidence type="ECO:0000313" key="1">
    <source>
        <dbReference type="EMBL" id="MBB4881963.1"/>
    </source>
</evidence>
<dbReference type="GO" id="GO:0010181">
    <property type="term" value="F:FMN binding"/>
    <property type="evidence" value="ECO:0007669"/>
    <property type="project" value="InterPro"/>
</dbReference>